<accession>A0A4V2QEE0</accession>
<organism evidence="1 2">
    <name type="scientific">Mariniflexile fucanivorans</name>
    <dbReference type="NCBI Taxonomy" id="264023"/>
    <lineage>
        <taxon>Bacteria</taxon>
        <taxon>Pseudomonadati</taxon>
        <taxon>Bacteroidota</taxon>
        <taxon>Flavobacteriia</taxon>
        <taxon>Flavobacteriales</taxon>
        <taxon>Flavobacteriaceae</taxon>
        <taxon>Mariniflexile</taxon>
    </lineage>
</organism>
<dbReference type="OrthoDB" id="1435261at2"/>
<comment type="caution">
    <text evidence="1">The sequence shown here is derived from an EMBL/GenBank/DDBJ whole genome shotgun (WGS) entry which is preliminary data.</text>
</comment>
<protein>
    <recommendedName>
        <fullName evidence="3">Lipocalin-like protein</fullName>
    </recommendedName>
</protein>
<name>A0A4V2QEE0_9FLAO</name>
<evidence type="ECO:0008006" key="3">
    <source>
        <dbReference type="Google" id="ProtNLM"/>
    </source>
</evidence>
<gene>
    <name evidence="1" type="ORF">EV196_102247</name>
</gene>
<dbReference type="RefSeq" id="WP_132215473.1">
    <property type="nucleotide sequence ID" value="NZ_OX156936.1"/>
</dbReference>
<evidence type="ECO:0000313" key="2">
    <source>
        <dbReference type="Proteomes" id="UP000295455"/>
    </source>
</evidence>
<dbReference type="AlphaFoldDB" id="A0A4V2QEE0"/>
<sequence length="133" mass="15529">MKKIYGMFCLLILFQSCSNREEDSNDKIIGKWQVIETYQSGLLVESYECSVYLYSEFKINHEMLGGFIDYSTAPSDCTSNIQFEMLLWKKTGKNSYEIRDALNIIKSVAYFDGNNLIIETSNLPYKYVYKMLE</sequence>
<proteinExistence type="predicted"/>
<keyword evidence="2" id="KW-1185">Reference proteome</keyword>
<dbReference type="EMBL" id="SLUP01000002">
    <property type="protein sequence ID" value="TCL67687.1"/>
    <property type="molecule type" value="Genomic_DNA"/>
</dbReference>
<reference evidence="1 2" key="1">
    <citation type="submission" date="2019-03" db="EMBL/GenBank/DDBJ databases">
        <title>Genomic Encyclopedia of Type Strains, Phase IV (KMG-IV): sequencing the most valuable type-strain genomes for metagenomic binning, comparative biology and taxonomic classification.</title>
        <authorList>
            <person name="Goeker M."/>
        </authorList>
    </citation>
    <scope>NUCLEOTIDE SEQUENCE [LARGE SCALE GENOMIC DNA]</scope>
    <source>
        <strain evidence="1 2">DSM 18792</strain>
    </source>
</reference>
<dbReference type="PROSITE" id="PS51257">
    <property type="entry name" value="PROKAR_LIPOPROTEIN"/>
    <property type="match status" value="1"/>
</dbReference>
<dbReference type="Proteomes" id="UP000295455">
    <property type="component" value="Unassembled WGS sequence"/>
</dbReference>
<evidence type="ECO:0000313" key="1">
    <source>
        <dbReference type="EMBL" id="TCL67687.1"/>
    </source>
</evidence>